<comment type="subcellular location">
    <subcellularLocation>
        <location evidence="1 9">Cell outer membrane</location>
        <topology evidence="1 9">Multi-pass membrane protein</topology>
    </subcellularLocation>
</comment>
<evidence type="ECO:0000256" key="12">
    <source>
        <dbReference type="SAM" id="SignalP"/>
    </source>
</evidence>
<dbReference type="InterPro" id="IPR010917">
    <property type="entry name" value="TonB_rcpt_CS"/>
</dbReference>
<keyword evidence="6 11" id="KW-0798">TonB box</keyword>
<proteinExistence type="inferred from homology"/>
<evidence type="ECO:0000256" key="2">
    <source>
        <dbReference type="ARBA" id="ARBA00022448"/>
    </source>
</evidence>
<dbReference type="PANTHER" id="PTHR47234">
    <property type="match status" value="1"/>
</dbReference>
<dbReference type="InterPro" id="IPR036942">
    <property type="entry name" value="Beta-barrel_TonB_sf"/>
</dbReference>
<keyword evidence="5 12" id="KW-0732">Signal</keyword>
<keyword evidence="7 9" id="KW-0472">Membrane</keyword>
<comment type="caution">
    <text evidence="15">The sequence shown here is derived from an EMBL/GenBank/DDBJ whole genome shotgun (WGS) entry which is preliminary data.</text>
</comment>
<dbReference type="InterPro" id="IPR039426">
    <property type="entry name" value="TonB-dep_rcpt-like"/>
</dbReference>
<dbReference type="InterPro" id="IPR000531">
    <property type="entry name" value="Beta-barrel_TonB"/>
</dbReference>
<feature type="chain" id="PRO_5047111081" evidence="12">
    <location>
        <begin position="24"/>
        <end position="1009"/>
    </location>
</feature>
<gene>
    <name evidence="15" type="ORF">GOB93_05050</name>
</gene>
<name>A0ABX0JN08_9PROT</name>
<dbReference type="Pfam" id="PF00593">
    <property type="entry name" value="TonB_dep_Rec_b-barrel"/>
    <property type="match status" value="1"/>
</dbReference>
<dbReference type="PANTHER" id="PTHR47234:SF2">
    <property type="entry name" value="TONB-DEPENDENT RECEPTOR"/>
    <property type="match status" value="1"/>
</dbReference>
<dbReference type="InterPro" id="IPR037066">
    <property type="entry name" value="Plug_dom_sf"/>
</dbReference>
<keyword evidence="16" id="KW-1185">Reference proteome</keyword>
<evidence type="ECO:0000256" key="5">
    <source>
        <dbReference type="ARBA" id="ARBA00022729"/>
    </source>
</evidence>
<comment type="similarity">
    <text evidence="9 11">Belongs to the TonB-dependent receptor family.</text>
</comment>
<evidence type="ECO:0000313" key="15">
    <source>
        <dbReference type="EMBL" id="NHN84010.1"/>
    </source>
</evidence>
<evidence type="ECO:0000256" key="4">
    <source>
        <dbReference type="ARBA" id="ARBA00022692"/>
    </source>
</evidence>
<evidence type="ECO:0000256" key="6">
    <source>
        <dbReference type="ARBA" id="ARBA00023077"/>
    </source>
</evidence>
<dbReference type="InterPro" id="IPR012910">
    <property type="entry name" value="Plug_dom"/>
</dbReference>
<evidence type="ECO:0000256" key="8">
    <source>
        <dbReference type="ARBA" id="ARBA00023237"/>
    </source>
</evidence>
<evidence type="ECO:0000259" key="13">
    <source>
        <dbReference type="Pfam" id="PF00593"/>
    </source>
</evidence>
<sequence>MTDRRFGKRLLLSFSVLSVPVLIQSVVLTQEAGAQTVADTTGRTAVKTASKAKARSVATTRSATTAQKTAQNSAATGATAVPATTVPATARVSNAATVRSAGRVAAAPRQDSPENIVVTGSFLRSNRLTSPNPVQIITAKDIQKTSAQNLGDYLARIPSIGSSGTPNSQTNGGGGVSCTDLRNMGQERVLILIDGKRTAVNAGTDCVDLNTIPVQQIDSVEILKDGGSELYGADAVSGVINVKLKHNINTGNIFIKGGISEYGDGEQGLISGMKGFNFDHDKGNVTVFGSYNTQSGIRQKNRAWAANPQLTNDPGVTPTYGSSVIPAGTITGTTTDIGALVSNQDGGQNGIGNSFHEKTSADRYNYGKDTMLTNTLQMANLSGDAHYDINKHFTLYSTIRYSHNTTQTQLAGAPVSGSIPPSTLLSSWIIPEGNPYNPFGQDVNLSRRMTEFGPRRESFATDTWTTVSGVKGEITHGWMYDASMTYGESRVKDQMENLGNYAHMLQESGTRQLDPSDPDSAVVYDPTVCTSQPGCVLQNPFSPMSAQARKYGMYTSYTNSQYMLRDFNLRINNDKVVKLPYEGGGDVGIALGMEHRSEQLNSVPDAITASGQGTGNSASYSGGGFNANEVYMEGNIPLLHNAFLAKDLLINGQGRWSDYNTFGSTQNWKVGITWAPTRDVHFHATLGTSYRQPSVYDLYSGANLGYYSAVDPCAQVSTYGASAGAVTARCMGQGVNPATFVDQNVGQIPGMNGGNAKLRPETGKTYTIGATVTPRWIPGLTASVDFWHYYLKNQIQSIGAQYLLNQCYTGADTSYCSFINPRSSSGQLTSVDLVPQNIGGMKTSGLDFDLNYSIAVSPNDILSLQNNFQQLISYLQQYTAGGQWYNYAGQMFYQGGSAQPRVRDYATATWRHGNFRLTYMMQYIGGTTWTDGSQILTRQTAGQWKTPGIFTHDVTLEYRLHQWDFQVGVNNLLDKKPPFVLDSASNTNIYQYGGLEMGRYAWASIGLDF</sequence>
<dbReference type="Proteomes" id="UP000635278">
    <property type="component" value="Unassembled WGS sequence"/>
</dbReference>
<keyword evidence="2 9" id="KW-0813">Transport</keyword>
<dbReference type="PROSITE" id="PS01156">
    <property type="entry name" value="TONB_DEPENDENT_REC_2"/>
    <property type="match status" value="1"/>
</dbReference>
<dbReference type="Gene3D" id="2.170.130.10">
    <property type="entry name" value="TonB-dependent receptor, plug domain"/>
    <property type="match status" value="1"/>
</dbReference>
<feature type="domain" description="TonB-dependent receptor plug" evidence="14">
    <location>
        <begin position="129"/>
        <end position="239"/>
    </location>
</feature>
<evidence type="ECO:0000256" key="1">
    <source>
        <dbReference type="ARBA" id="ARBA00004571"/>
    </source>
</evidence>
<keyword evidence="4 9" id="KW-0812">Transmembrane</keyword>
<dbReference type="Gene3D" id="2.40.170.20">
    <property type="entry name" value="TonB-dependent receptor, beta-barrel domain"/>
    <property type="match status" value="1"/>
</dbReference>
<evidence type="ECO:0000256" key="10">
    <source>
        <dbReference type="PROSITE-ProRule" id="PRU10144"/>
    </source>
</evidence>
<evidence type="ECO:0000259" key="14">
    <source>
        <dbReference type="Pfam" id="PF07715"/>
    </source>
</evidence>
<keyword evidence="15" id="KW-0675">Receptor</keyword>
<feature type="domain" description="TonB-dependent receptor-like beta-barrel" evidence="13">
    <location>
        <begin position="463"/>
        <end position="972"/>
    </location>
</feature>
<accession>A0ABX0JN08</accession>
<dbReference type="RefSeq" id="WP_173582388.1">
    <property type="nucleotide sequence ID" value="NZ_WOTB01000004.1"/>
</dbReference>
<dbReference type="SUPFAM" id="SSF56935">
    <property type="entry name" value="Porins"/>
    <property type="match status" value="1"/>
</dbReference>
<organism evidence="15 16">
    <name type="scientific">Acetobacter musti</name>
    <dbReference type="NCBI Taxonomy" id="864732"/>
    <lineage>
        <taxon>Bacteria</taxon>
        <taxon>Pseudomonadati</taxon>
        <taxon>Pseudomonadota</taxon>
        <taxon>Alphaproteobacteria</taxon>
        <taxon>Acetobacterales</taxon>
        <taxon>Acetobacteraceae</taxon>
        <taxon>Acetobacter</taxon>
    </lineage>
</organism>
<dbReference type="EMBL" id="WOTB01000004">
    <property type="protein sequence ID" value="NHN84010.1"/>
    <property type="molecule type" value="Genomic_DNA"/>
</dbReference>
<feature type="signal peptide" evidence="12">
    <location>
        <begin position="1"/>
        <end position="23"/>
    </location>
</feature>
<evidence type="ECO:0000256" key="11">
    <source>
        <dbReference type="RuleBase" id="RU003357"/>
    </source>
</evidence>
<keyword evidence="8 9" id="KW-0998">Cell outer membrane</keyword>
<evidence type="ECO:0000313" key="16">
    <source>
        <dbReference type="Proteomes" id="UP000635278"/>
    </source>
</evidence>
<evidence type="ECO:0000256" key="9">
    <source>
        <dbReference type="PROSITE-ProRule" id="PRU01360"/>
    </source>
</evidence>
<evidence type="ECO:0000256" key="3">
    <source>
        <dbReference type="ARBA" id="ARBA00022452"/>
    </source>
</evidence>
<evidence type="ECO:0000256" key="7">
    <source>
        <dbReference type="ARBA" id="ARBA00023136"/>
    </source>
</evidence>
<feature type="short sequence motif" description="TonB C-terminal box" evidence="10">
    <location>
        <begin position="992"/>
        <end position="1009"/>
    </location>
</feature>
<protein>
    <submittedName>
        <fullName evidence="15">TonB-dependent receptor</fullName>
    </submittedName>
</protein>
<keyword evidence="3 9" id="KW-1134">Transmembrane beta strand</keyword>
<dbReference type="Pfam" id="PF07715">
    <property type="entry name" value="Plug"/>
    <property type="match status" value="1"/>
</dbReference>
<reference evidence="15 16" key="1">
    <citation type="journal article" date="2020" name="Int. J. Syst. Evol. Microbiol.">
        <title>Novel acetic acid bacteria from cider fermentations: Acetobacter conturbans sp. nov. and Acetobacter fallax sp. nov.</title>
        <authorList>
            <person name="Sombolestani A.S."/>
            <person name="Cleenwerck I."/>
            <person name="Cnockaert M."/>
            <person name="Borremans W."/>
            <person name="Wieme A.D."/>
            <person name="De Vuyst L."/>
            <person name="Vandamme P."/>
        </authorList>
    </citation>
    <scope>NUCLEOTIDE SEQUENCE [LARGE SCALE GENOMIC DNA]</scope>
    <source>
        <strain evidence="15 16">LMG 30640</strain>
    </source>
</reference>
<dbReference type="PROSITE" id="PS52016">
    <property type="entry name" value="TONB_DEPENDENT_REC_3"/>
    <property type="match status" value="1"/>
</dbReference>